<dbReference type="RefSeq" id="WP_104739535.1">
    <property type="nucleotide sequence ID" value="NZ_BMHR01000003.1"/>
</dbReference>
<accession>A0A2P4ERI5</accession>
<evidence type="ECO:0000313" key="2">
    <source>
        <dbReference type="EMBL" id="POB01415.1"/>
    </source>
</evidence>
<keyword evidence="3" id="KW-1185">Reference proteome</keyword>
<feature type="transmembrane region" description="Helical" evidence="1">
    <location>
        <begin position="12"/>
        <end position="30"/>
    </location>
</feature>
<organism evidence="2 3">
    <name type="scientific">Halopseudomonas oceani</name>
    <dbReference type="NCBI Taxonomy" id="1708783"/>
    <lineage>
        <taxon>Bacteria</taxon>
        <taxon>Pseudomonadati</taxon>
        <taxon>Pseudomonadota</taxon>
        <taxon>Gammaproteobacteria</taxon>
        <taxon>Pseudomonadales</taxon>
        <taxon>Pseudomonadaceae</taxon>
        <taxon>Halopseudomonas</taxon>
    </lineage>
</organism>
<feature type="transmembrane region" description="Helical" evidence="1">
    <location>
        <begin position="42"/>
        <end position="61"/>
    </location>
</feature>
<comment type="caution">
    <text evidence="2">The sequence shown here is derived from an EMBL/GenBank/DDBJ whole genome shotgun (WGS) entry which is preliminary data.</text>
</comment>
<reference evidence="2 3" key="1">
    <citation type="submission" date="2018-01" db="EMBL/GenBank/DDBJ databases">
        <title>Draft genome of the type strain Pseudomonas oceani DSM 100277 isolated from the deep water in Okinawa trough, northwestern Pacific Ocean.</title>
        <authorList>
            <person name="Gomila M."/>
            <person name="Mulet M."/>
            <person name="Garcia-Valdes E."/>
            <person name="Lalucat J."/>
        </authorList>
    </citation>
    <scope>NUCLEOTIDE SEQUENCE [LARGE SCALE GENOMIC DNA]</scope>
    <source>
        <strain evidence="2 3">DSM 100277</strain>
    </source>
</reference>
<gene>
    <name evidence="2" type="ORF">C1949_16405</name>
</gene>
<keyword evidence="1" id="KW-1133">Transmembrane helix</keyword>
<evidence type="ECO:0000313" key="3">
    <source>
        <dbReference type="Proteomes" id="UP000243451"/>
    </source>
</evidence>
<proteinExistence type="predicted"/>
<dbReference type="AlphaFoldDB" id="A0A2P4ERI5"/>
<dbReference type="EMBL" id="PPSK01000020">
    <property type="protein sequence ID" value="POB01415.1"/>
    <property type="molecule type" value="Genomic_DNA"/>
</dbReference>
<name>A0A2P4ERI5_9GAMM</name>
<evidence type="ECO:0000256" key="1">
    <source>
        <dbReference type="SAM" id="Phobius"/>
    </source>
</evidence>
<feature type="transmembrane region" description="Helical" evidence="1">
    <location>
        <begin position="82"/>
        <end position="107"/>
    </location>
</feature>
<sequence length="108" mass="11718">MDASIRKNGFKKLALGTAALVAVFWFVLWLQRQGYSPNSFALIALGTPVAIGLVGLLEITVNRPFSEMEEWWNNLEGWQRGVLGLLVVIVAFVLLACGMATAGILGLI</sequence>
<keyword evidence="1" id="KW-0812">Transmembrane</keyword>
<keyword evidence="1" id="KW-0472">Membrane</keyword>
<protein>
    <submittedName>
        <fullName evidence="2">Uncharacterized protein</fullName>
    </submittedName>
</protein>
<dbReference type="Proteomes" id="UP000243451">
    <property type="component" value="Unassembled WGS sequence"/>
</dbReference>